<gene>
    <name evidence="1" type="ORF">JD844_015085</name>
</gene>
<keyword evidence="2" id="KW-1185">Reference proteome</keyword>
<comment type="caution">
    <text evidence="1">The sequence shown here is derived from an EMBL/GenBank/DDBJ whole genome shotgun (WGS) entry which is preliminary data.</text>
</comment>
<dbReference type="InterPro" id="IPR052586">
    <property type="entry name" value="ASCC2"/>
</dbReference>
<evidence type="ECO:0000313" key="2">
    <source>
        <dbReference type="Proteomes" id="UP000826234"/>
    </source>
</evidence>
<organism evidence="1 2">
    <name type="scientific">Phrynosoma platyrhinos</name>
    <name type="common">Desert horned lizard</name>
    <dbReference type="NCBI Taxonomy" id="52577"/>
    <lineage>
        <taxon>Eukaryota</taxon>
        <taxon>Metazoa</taxon>
        <taxon>Chordata</taxon>
        <taxon>Craniata</taxon>
        <taxon>Vertebrata</taxon>
        <taxon>Euteleostomi</taxon>
        <taxon>Lepidosauria</taxon>
        <taxon>Squamata</taxon>
        <taxon>Bifurcata</taxon>
        <taxon>Unidentata</taxon>
        <taxon>Episquamata</taxon>
        <taxon>Toxicofera</taxon>
        <taxon>Iguania</taxon>
        <taxon>Phrynosomatidae</taxon>
        <taxon>Phrynosomatinae</taxon>
        <taxon>Phrynosoma</taxon>
    </lineage>
</organism>
<sequence length="289" mass="33386">MVPFLELHGESTEYVGRAEEAVIALSNYRLHIKFKESLVNCLKIAVIFQKYRGERERATVWKRKPVNISFSSLRRQNWAKLRRKLEGGGMLALPLDELRLTEKNSQTGKMETLPALKCLDSYLRHAPRKFDAVPDTAPEDHFITPSVFGEILYNNFLFDIPKILDLCVLFGKGNGALLRKMVGELSAGLIELADIVLYLCDATTTLWAFLDVFPLACQTFQKHDFCYRLSAFYELVIPELESAIKKRYQEDYSLLSDLWRRLSHSRKKAVEIFHIFVHQLCLQPILESR</sequence>
<evidence type="ECO:0000313" key="1">
    <source>
        <dbReference type="EMBL" id="KAH0625539.1"/>
    </source>
</evidence>
<dbReference type="EMBL" id="JAIPUX010001211">
    <property type="protein sequence ID" value="KAH0625539.1"/>
    <property type="molecule type" value="Genomic_DNA"/>
</dbReference>
<reference evidence="1 2" key="1">
    <citation type="journal article" date="2022" name="Gigascience">
        <title>A chromosome-level genome assembly and annotation of the desert horned lizard, Phrynosoma platyrhinos, provides insight into chromosomal rearrangements among reptiles.</title>
        <authorList>
            <person name="Koochekian N."/>
            <person name="Ascanio A."/>
            <person name="Farleigh K."/>
            <person name="Card D.C."/>
            <person name="Schield D.R."/>
            <person name="Castoe T.A."/>
            <person name="Jezkova T."/>
        </authorList>
    </citation>
    <scope>NUCLEOTIDE SEQUENCE [LARGE SCALE GENOMIC DNA]</scope>
    <source>
        <strain evidence="1">NK-2021</strain>
    </source>
</reference>
<dbReference type="PANTHER" id="PTHR21494">
    <property type="entry name" value="ACTIVATING SIGNAL COINTEGRATOR 1 COMPLEX SUBUNIT 2 ASC-1 COMPLEX SUBUNIT P100"/>
    <property type="match status" value="1"/>
</dbReference>
<protein>
    <submittedName>
        <fullName evidence="1">Uncharacterized protein</fullName>
    </submittedName>
</protein>
<proteinExistence type="predicted"/>
<accession>A0ABQ7T7B2</accession>
<name>A0ABQ7T7B2_PHRPL</name>
<dbReference type="PANTHER" id="PTHR21494:SF0">
    <property type="entry name" value="ACTIVATING SIGNAL COINTEGRATOR 1 COMPLEX SUBUNIT 2"/>
    <property type="match status" value="1"/>
</dbReference>
<dbReference type="Proteomes" id="UP000826234">
    <property type="component" value="Unassembled WGS sequence"/>
</dbReference>